<evidence type="ECO:0000256" key="3">
    <source>
        <dbReference type="ARBA" id="ARBA00022989"/>
    </source>
</evidence>
<feature type="transmembrane region" description="Helical" evidence="5">
    <location>
        <begin position="29"/>
        <end position="51"/>
    </location>
</feature>
<organism evidence="6 7">
    <name type="scientific">Phenylobacterium kunshanense</name>
    <dbReference type="NCBI Taxonomy" id="1445034"/>
    <lineage>
        <taxon>Bacteria</taxon>
        <taxon>Pseudomonadati</taxon>
        <taxon>Pseudomonadota</taxon>
        <taxon>Alphaproteobacteria</taxon>
        <taxon>Caulobacterales</taxon>
        <taxon>Caulobacteraceae</taxon>
        <taxon>Phenylobacterium</taxon>
    </lineage>
</organism>
<keyword evidence="3 5" id="KW-1133">Transmembrane helix</keyword>
<evidence type="ECO:0000256" key="1">
    <source>
        <dbReference type="ARBA" id="ARBA00022475"/>
    </source>
</evidence>
<dbReference type="EMBL" id="QFYS01000005">
    <property type="protein sequence ID" value="RAK64983.1"/>
    <property type="molecule type" value="Genomic_DNA"/>
</dbReference>
<dbReference type="InterPro" id="IPR009760">
    <property type="entry name" value="DUF1328"/>
</dbReference>
<dbReference type="OrthoDB" id="8021162at2"/>
<keyword evidence="4 5" id="KW-0472">Membrane</keyword>
<evidence type="ECO:0000313" key="7">
    <source>
        <dbReference type="Proteomes" id="UP000249524"/>
    </source>
</evidence>
<evidence type="ECO:0000256" key="4">
    <source>
        <dbReference type="ARBA" id="ARBA00023136"/>
    </source>
</evidence>
<proteinExistence type="inferred from homology"/>
<comment type="caution">
    <text evidence="6">The sequence shown here is derived from an EMBL/GenBank/DDBJ whole genome shotgun (WGS) entry which is preliminary data.</text>
</comment>
<keyword evidence="7" id="KW-1185">Reference proteome</keyword>
<evidence type="ECO:0000256" key="2">
    <source>
        <dbReference type="ARBA" id="ARBA00022692"/>
    </source>
</evidence>
<dbReference type="Proteomes" id="UP000249524">
    <property type="component" value="Unassembled WGS sequence"/>
</dbReference>
<dbReference type="NCBIfam" id="NF010229">
    <property type="entry name" value="PRK13682.1-4"/>
    <property type="match status" value="1"/>
</dbReference>
<evidence type="ECO:0000313" key="6">
    <source>
        <dbReference type="EMBL" id="RAK64983.1"/>
    </source>
</evidence>
<reference evidence="6 7" key="1">
    <citation type="submission" date="2018-05" db="EMBL/GenBank/DDBJ databases">
        <authorList>
            <person name="Lanie J.A."/>
            <person name="Ng W.-L."/>
            <person name="Kazmierczak K.M."/>
            <person name="Andrzejewski T.M."/>
            <person name="Davidsen T.M."/>
            <person name="Wayne K.J."/>
            <person name="Tettelin H."/>
            <person name="Glass J.I."/>
            <person name="Rusch D."/>
            <person name="Podicherti R."/>
            <person name="Tsui H.-C.T."/>
            <person name="Winkler M.E."/>
        </authorList>
    </citation>
    <scope>NUCLEOTIDE SEQUENCE [LARGE SCALE GENOMIC DNA]</scope>
    <source>
        <strain evidence="6 7">BUT-10</strain>
    </source>
</reference>
<dbReference type="NCBIfam" id="NF010226">
    <property type="entry name" value="PRK13682.1-1"/>
    <property type="match status" value="1"/>
</dbReference>
<name>A0A328BD04_9CAUL</name>
<sequence length="61" mass="6301">MLGWALTFLVVALIAGVLGFTSVAGAAMGIAKILFFVFLVLFVVSLVLHLVRGRGLGSGPL</sequence>
<comment type="similarity">
    <text evidence="5">Belongs to the UPF0391 family.</text>
</comment>
<dbReference type="GO" id="GO:0005886">
    <property type="term" value="C:plasma membrane"/>
    <property type="evidence" value="ECO:0007669"/>
    <property type="project" value="UniProtKB-SubCell"/>
</dbReference>
<accession>A0A328BD04</accession>
<comment type="subcellular location">
    <subcellularLocation>
        <location evidence="5">Cell membrane</location>
        <topology evidence="5">Single-pass membrane protein</topology>
    </subcellularLocation>
</comment>
<protein>
    <recommendedName>
        <fullName evidence="5">UPF0391 membrane protein DJ019_13340</fullName>
    </recommendedName>
</protein>
<dbReference type="NCBIfam" id="NF010228">
    <property type="entry name" value="PRK13682.1-3"/>
    <property type="match status" value="1"/>
</dbReference>
<dbReference type="AlphaFoldDB" id="A0A328BD04"/>
<dbReference type="Pfam" id="PF07043">
    <property type="entry name" value="DUF1328"/>
    <property type="match status" value="1"/>
</dbReference>
<dbReference type="RefSeq" id="WP_111276521.1">
    <property type="nucleotide sequence ID" value="NZ_QFYS01000005.1"/>
</dbReference>
<keyword evidence="1 5" id="KW-1003">Cell membrane</keyword>
<keyword evidence="2 5" id="KW-0812">Transmembrane</keyword>
<evidence type="ECO:0000256" key="5">
    <source>
        <dbReference type="HAMAP-Rule" id="MF_01361"/>
    </source>
</evidence>
<gene>
    <name evidence="6" type="ORF">DJ019_13340</name>
</gene>
<dbReference type="PIRSF" id="PIRSF036466">
    <property type="entry name" value="UCP036466"/>
    <property type="match status" value="1"/>
</dbReference>
<dbReference type="HAMAP" id="MF_01361">
    <property type="entry name" value="UPF0391"/>
    <property type="match status" value="1"/>
</dbReference>